<dbReference type="RefSeq" id="XP_033530831.1">
    <property type="nucleotide sequence ID" value="XM_033678287.1"/>
</dbReference>
<dbReference type="AlphaFoldDB" id="A0A6G1FTY2"/>
<feature type="compositionally biased region" description="Low complexity" evidence="1">
    <location>
        <begin position="431"/>
        <end position="440"/>
    </location>
</feature>
<feature type="compositionally biased region" description="Pro residues" evidence="1">
    <location>
        <begin position="135"/>
        <end position="145"/>
    </location>
</feature>
<feature type="compositionally biased region" description="Polar residues" evidence="1">
    <location>
        <begin position="226"/>
        <end position="246"/>
    </location>
</feature>
<organism evidence="2">
    <name type="scientific">Eremomyces bilateralis CBS 781.70</name>
    <dbReference type="NCBI Taxonomy" id="1392243"/>
    <lineage>
        <taxon>Eukaryota</taxon>
        <taxon>Fungi</taxon>
        <taxon>Dikarya</taxon>
        <taxon>Ascomycota</taxon>
        <taxon>Pezizomycotina</taxon>
        <taxon>Dothideomycetes</taxon>
        <taxon>Dothideomycetes incertae sedis</taxon>
        <taxon>Eremomycetales</taxon>
        <taxon>Eremomycetaceae</taxon>
        <taxon>Eremomyces</taxon>
    </lineage>
</organism>
<feature type="region of interest" description="Disordered" evidence="1">
    <location>
        <begin position="1"/>
        <end position="497"/>
    </location>
</feature>
<reference evidence="4" key="3">
    <citation type="submission" date="2025-04" db="UniProtKB">
        <authorList>
            <consortium name="RefSeq"/>
        </authorList>
    </citation>
    <scope>IDENTIFICATION</scope>
    <source>
        <strain evidence="4">CBS 781.70</strain>
    </source>
</reference>
<feature type="compositionally biased region" description="Low complexity" evidence="1">
    <location>
        <begin position="192"/>
        <end position="209"/>
    </location>
</feature>
<sequence length="1087" mass="118119">MDHRSQQHGASRPSERALIHNPNHHPPSTHPTPSSTAYLPPHSHATAQPQIHMPMSDPFQRRERDPFFPNAPQHQRQGSYGTPGREAPYSVPPERAPLPSWASPAAPASSSTSNLQPLQQHQQQHHHHHHHHPSHLPPPPPPPPSSITSHSAIPGSYEQRRRSIGSASSSNYFGQPPQGAQDPPPPPPPPFTARSTITPSPSATSNPATSRPPPPPPSFVGHHRNMSNPPSSNRAGSGMSISSLLGTDSGRPRTEHRSPPSAPNTAQAPSSPRNPYTAYRHGSEAPFSGSPSQPFNRPTAASPEIARLGHPYSQPHGAPPDNRPFHPPHALDPNERLPPRFGDGPSPPRPNSQPTGYGQPHRDPYKNEAYPPRWREAHYDPHASPGRPTQDQRYGAPREDHYGGPGNDRDRPVTVHPVSQSAYSPPRDARPPAGGASPRDAYGRPVLRQEPPQDPFRDSRRSPEEYRQPPRSVPTPNVSGPGMPPRADEVGRHAGYDQVVARSVEQLHVAQDQRDGYRPMDDRHVSGGSMLDRKAEEPAAGHDPYRPHPYDHPQPLGEEMLRSRSLLGVSPEATRRTGRASPLPQAVQGAQARFNGPGGDPNVKSEFGRMFSGLGGLGGAPGISTPTRQSPMPGEGNGADMMRSGSRGLKPKRPKEDGARRGGEKGDGRGTPSDPSGRAKRTKLNHSAHHHHHHAAPHHHHHHHAGEDAVSVPAPTGSPANLNQFMHKFNSAAAPTAPQPTTTPVPHHHHHIAPTRHHHHNGKSPAAAVTPTLAPPPRPNFKELLQPILSTVAEYPRNHLGDGLYVCKARPPRAHQSSWDRGPTYASVPEPMKDFRSLGAKAYNCTYTIRVPRYYLSAQHREVVCRDGNLWGTEVYTDDSDVLAAAMHSGFIRGEFVDVDDEDLAIIYDLPPGMSVQSADTAAAAAPGSSAAAPTGPRTTPPKIPGAPPSPPAEPRRDSGDTGSRDIITSPPLIPAVPPPERDAHITLQLLPALTVYPPHTRNGIGSRRWGDNHDGISFRVLSVEWVDEGVETRGWERSAKGRKERLRDLLRRNEEVNVWVQRRAVERERGREGRGENGGLVEVISG</sequence>
<dbReference type="EMBL" id="ML975175">
    <property type="protein sequence ID" value="KAF1809200.1"/>
    <property type="molecule type" value="Genomic_DNA"/>
</dbReference>
<dbReference type="InterPro" id="IPR036609">
    <property type="entry name" value="LCCL_sf"/>
</dbReference>
<feature type="compositionally biased region" description="Basic and acidic residues" evidence="1">
    <location>
        <begin position="455"/>
        <end position="468"/>
    </location>
</feature>
<feature type="region of interest" description="Disordered" evidence="1">
    <location>
        <begin position="733"/>
        <end position="768"/>
    </location>
</feature>
<dbReference type="Pfam" id="PF08642">
    <property type="entry name" value="Rxt3"/>
    <property type="match status" value="1"/>
</dbReference>
<dbReference type="Gene3D" id="2.170.130.20">
    <property type="entry name" value="LCCL-like domain"/>
    <property type="match status" value="1"/>
</dbReference>
<keyword evidence="3" id="KW-1185">Reference proteome</keyword>
<feature type="compositionally biased region" description="Low complexity" evidence="1">
    <location>
        <begin position="919"/>
        <end position="938"/>
    </location>
</feature>
<reference evidence="4" key="2">
    <citation type="submission" date="2020-04" db="EMBL/GenBank/DDBJ databases">
        <authorList>
            <consortium name="NCBI Genome Project"/>
        </authorList>
    </citation>
    <scope>NUCLEOTIDE SEQUENCE</scope>
    <source>
        <strain evidence="4">CBS 781.70</strain>
    </source>
</reference>
<feature type="compositionally biased region" description="Polar residues" evidence="1">
    <location>
        <begin position="263"/>
        <end position="274"/>
    </location>
</feature>
<proteinExistence type="predicted"/>
<feature type="region of interest" description="Disordered" evidence="1">
    <location>
        <begin position="510"/>
        <end position="556"/>
    </location>
</feature>
<feature type="compositionally biased region" description="Pro residues" evidence="1">
    <location>
        <begin position="182"/>
        <end position="191"/>
    </location>
</feature>
<feature type="compositionally biased region" description="Basic and acidic residues" evidence="1">
    <location>
        <begin position="954"/>
        <end position="964"/>
    </location>
</feature>
<feature type="compositionally biased region" description="Pro residues" evidence="1">
    <location>
        <begin position="939"/>
        <end position="953"/>
    </location>
</feature>
<name>A0A6G1FTY2_9PEZI</name>
<feature type="compositionally biased region" description="Basic residues" evidence="1">
    <location>
        <begin position="746"/>
        <end position="762"/>
    </location>
</feature>
<feature type="compositionally biased region" description="Pro residues" evidence="1">
    <location>
        <begin position="317"/>
        <end position="327"/>
    </location>
</feature>
<dbReference type="InterPro" id="IPR013951">
    <property type="entry name" value="Rxt3"/>
</dbReference>
<feature type="compositionally biased region" description="Basic and acidic residues" evidence="1">
    <location>
        <begin position="486"/>
        <end position="495"/>
    </location>
</feature>
<feature type="compositionally biased region" description="Basic residues" evidence="1">
    <location>
        <begin position="123"/>
        <end position="134"/>
    </location>
</feature>
<protein>
    <submittedName>
        <fullName evidence="2 4">Rxt3-domain-containing protein</fullName>
    </submittedName>
</protein>
<reference evidence="2 4" key="1">
    <citation type="submission" date="2020-01" db="EMBL/GenBank/DDBJ databases">
        <authorList>
            <consortium name="DOE Joint Genome Institute"/>
            <person name="Haridas S."/>
            <person name="Albert R."/>
            <person name="Binder M."/>
            <person name="Bloem J."/>
            <person name="Labutti K."/>
            <person name="Salamov A."/>
            <person name="Andreopoulos B."/>
            <person name="Baker S.E."/>
            <person name="Barry K."/>
            <person name="Bills G."/>
            <person name="Bluhm B.H."/>
            <person name="Cannon C."/>
            <person name="Castanera R."/>
            <person name="Culley D.E."/>
            <person name="Daum C."/>
            <person name="Ezra D."/>
            <person name="Gonzalez J.B."/>
            <person name="Henrissat B."/>
            <person name="Kuo A."/>
            <person name="Liang C."/>
            <person name="Lipzen A."/>
            <person name="Lutzoni F."/>
            <person name="Magnuson J."/>
            <person name="Mondo S."/>
            <person name="Nolan M."/>
            <person name="Ohm R."/>
            <person name="Pangilinan J."/>
            <person name="Park H.-J."/>
            <person name="Ramirez L."/>
            <person name="Alfaro M."/>
            <person name="Sun H."/>
            <person name="Tritt A."/>
            <person name="Yoshinaga Y."/>
            <person name="Zwiers L.-H."/>
            <person name="Turgeon B.G."/>
            <person name="Goodwin S.B."/>
            <person name="Spatafora J.W."/>
            <person name="Crous P.W."/>
            <person name="Grigoriev I.V."/>
        </authorList>
    </citation>
    <scope>NUCLEOTIDE SEQUENCE</scope>
    <source>
        <strain evidence="2 4">CBS 781.70</strain>
    </source>
</reference>
<dbReference type="GeneID" id="54418857"/>
<evidence type="ECO:0000313" key="3">
    <source>
        <dbReference type="Proteomes" id="UP000504638"/>
    </source>
</evidence>
<evidence type="ECO:0000313" key="2">
    <source>
        <dbReference type="EMBL" id="KAF1809200.1"/>
    </source>
</evidence>
<feature type="compositionally biased region" description="Basic and acidic residues" evidence="1">
    <location>
        <begin position="396"/>
        <end position="413"/>
    </location>
</feature>
<accession>A0A6G1FTY2</accession>
<feature type="compositionally biased region" description="Low complexity" evidence="1">
    <location>
        <begin position="97"/>
        <end position="122"/>
    </location>
</feature>
<feature type="region of interest" description="Disordered" evidence="1">
    <location>
        <begin position="919"/>
        <end position="980"/>
    </location>
</feature>
<feature type="compositionally biased region" description="Basic residues" evidence="1">
    <location>
        <begin position="678"/>
        <end position="704"/>
    </location>
</feature>
<dbReference type="Proteomes" id="UP000504638">
    <property type="component" value="Unplaced"/>
</dbReference>
<gene>
    <name evidence="2 4" type="ORF">P152DRAFT_452306</name>
</gene>
<feature type="region of interest" description="Disordered" evidence="1">
    <location>
        <begin position="571"/>
        <end position="721"/>
    </location>
</feature>
<dbReference type="OrthoDB" id="3596986at2759"/>
<feature type="compositionally biased region" description="Basic and acidic residues" evidence="1">
    <location>
        <begin position="654"/>
        <end position="668"/>
    </location>
</feature>
<evidence type="ECO:0000256" key="1">
    <source>
        <dbReference type="SAM" id="MobiDB-lite"/>
    </source>
</evidence>
<evidence type="ECO:0000313" key="4">
    <source>
        <dbReference type="RefSeq" id="XP_033530831.1"/>
    </source>
</evidence>
<feature type="compositionally biased region" description="Basic and acidic residues" evidence="1">
    <location>
        <begin position="511"/>
        <end position="551"/>
    </location>
</feature>